<feature type="modified residue" description="N6-(pyridoxal phosphate)lysine" evidence="11">
    <location>
        <position position="84"/>
    </location>
</feature>
<dbReference type="PANTHER" id="PTHR48077:SF3">
    <property type="entry name" value="TRYPTOPHAN SYNTHASE"/>
    <property type="match status" value="1"/>
</dbReference>
<name>A0A388T888_TERA1</name>
<proteinExistence type="inferred from homology"/>
<evidence type="ECO:0000256" key="4">
    <source>
        <dbReference type="ARBA" id="ARBA00011270"/>
    </source>
</evidence>
<comment type="catalytic activity">
    <reaction evidence="10 11">
        <text>(1S,2R)-1-C-(indol-3-yl)glycerol 3-phosphate + L-serine = D-glyceraldehyde 3-phosphate + L-tryptophan + H2O</text>
        <dbReference type="Rhea" id="RHEA:10532"/>
        <dbReference type="ChEBI" id="CHEBI:15377"/>
        <dbReference type="ChEBI" id="CHEBI:33384"/>
        <dbReference type="ChEBI" id="CHEBI:57912"/>
        <dbReference type="ChEBI" id="CHEBI:58866"/>
        <dbReference type="ChEBI" id="CHEBI:59776"/>
        <dbReference type="EC" id="4.2.1.20"/>
    </reaction>
</comment>
<evidence type="ECO:0000256" key="11">
    <source>
        <dbReference type="HAMAP-Rule" id="MF_00133"/>
    </source>
</evidence>
<evidence type="ECO:0000259" key="12">
    <source>
        <dbReference type="Pfam" id="PF00291"/>
    </source>
</evidence>
<evidence type="ECO:0000256" key="9">
    <source>
        <dbReference type="ARBA" id="ARBA00023239"/>
    </source>
</evidence>
<dbReference type="InterPro" id="IPR036052">
    <property type="entry name" value="TrpB-like_PALP_sf"/>
</dbReference>
<keyword evidence="6 11" id="KW-0822">Tryptophan biosynthesis</keyword>
<dbReference type="HAMAP" id="MF_00133">
    <property type="entry name" value="Trp_synth_beta"/>
    <property type="match status" value="1"/>
</dbReference>
<dbReference type="NCBIfam" id="TIGR00263">
    <property type="entry name" value="trpB"/>
    <property type="match status" value="1"/>
</dbReference>
<keyword evidence="5 11" id="KW-0028">Amino-acid biosynthesis</keyword>
<dbReference type="CDD" id="cd06446">
    <property type="entry name" value="Trp-synth_B"/>
    <property type="match status" value="1"/>
</dbReference>
<dbReference type="InterPro" id="IPR001926">
    <property type="entry name" value="TrpB-like_PALP"/>
</dbReference>
<dbReference type="PIRSF" id="PIRSF001413">
    <property type="entry name" value="Trp_syn_beta"/>
    <property type="match status" value="1"/>
</dbReference>
<comment type="subunit">
    <text evidence="4 11">Tetramer of two alpha and two beta chains.</text>
</comment>
<comment type="pathway">
    <text evidence="2 11">Amino-acid biosynthesis; L-tryptophan biosynthesis; L-tryptophan from chorismate: step 5/5.</text>
</comment>
<dbReference type="InterPro" id="IPR023026">
    <property type="entry name" value="Trp_synth_beta/beta-like"/>
</dbReference>
<evidence type="ECO:0000313" key="13">
    <source>
        <dbReference type="EMBL" id="GBR72850.1"/>
    </source>
</evidence>
<dbReference type="EMBL" id="BGZN01000003">
    <property type="protein sequence ID" value="GBR72850.1"/>
    <property type="molecule type" value="Genomic_DNA"/>
</dbReference>
<comment type="similarity">
    <text evidence="3 11">Belongs to the TrpB family.</text>
</comment>
<evidence type="ECO:0000256" key="8">
    <source>
        <dbReference type="ARBA" id="ARBA00023141"/>
    </source>
</evidence>
<dbReference type="Proteomes" id="UP000269352">
    <property type="component" value="Unassembled WGS sequence"/>
</dbReference>
<gene>
    <name evidence="11 13" type="primary">trpB</name>
    <name evidence="13" type="ORF">NO1_0307</name>
</gene>
<keyword evidence="9 11" id="KW-0456">Lyase</keyword>
<keyword evidence="8 11" id="KW-0057">Aromatic amino acid biosynthesis</keyword>
<evidence type="ECO:0000313" key="14">
    <source>
        <dbReference type="Proteomes" id="UP000269352"/>
    </source>
</evidence>
<reference evidence="13 14" key="1">
    <citation type="journal article" date="2019" name="ISME J.">
        <title>Genome analyses of uncultured TG2/ZB3 bacteria in 'Margulisbacteria' specifically attached to ectosymbiotic spirochetes of protists in the termite gut.</title>
        <authorList>
            <person name="Utami Y.D."/>
            <person name="Kuwahara H."/>
            <person name="Igai K."/>
            <person name="Murakami T."/>
            <person name="Sugaya K."/>
            <person name="Morikawa T."/>
            <person name="Nagura Y."/>
            <person name="Yuki M."/>
            <person name="Deevong P."/>
            <person name="Inoue T."/>
            <person name="Kihara K."/>
            <person name="Lo N."/>
            <person name="Yamada A."/>
            <person name="Ohkuma M."/>
            <person name="Hongoh Y."/>
        </authorList>
    </citation>
    <scope>NUCLEOTIDE SEQUENCE [LARGE SCALE GENOMIC DNA]</scope>
    <source>
        <strain evidence="13">NkOx7-01</strain>
    </source>
</reference>
<evidence type="ECO:0000256" key="5">
    <source>
        <dbReference type="ARBA" id="ARBA00022605"/>
    </source>
</evidence>
<dbReference type="Pfam" id="PF00291">
    <property type="entry name" value="PALP"/>
    <property type="match status" value="1"/>
</dbReference>
<comment type="cofactor">
    <cofactor evidence="1 11">
        <name>pyridoxal 5'-phosphate</name>
        <dbReference type="ChEBI" id="CHEBI:597326"/>
    </cofactor>
</comment>
<evidence type="ECO:0000256" key="6">
    <source>
        <dbReference type="ARBA" id="ARBA00022822"/>
    </source>
</evidence>
<accession>A0A388T888</accession>
<comment type="caution">
    <text evidence="13">The sequence shown here is derived from an EMBL/GenBank/DDBJ whole genome shotgun (WGS) entry which is preliminary data.</text>
</comment>
<keyword evidence="7 11" id="KW-0663">Pyridoxal phosphate</keyword>
<evidence type="ECO:0000256" key="2">
    <source>
        <dbReference type="ARBA" id="ARBA00004733"/>
    </source>
</evidence>
<protein>
    <recommendedName>
        <fullName evidence="11">Tryptophan synthase beta chain</fullName>
        <ecNumber evidence="11">4.2.1.20</ecNumber>
    </recommendedName>
</protein>
<sequence>MPKYFGQYGGQYVGEVLRPALDELTAAFAEYSQDKNFLAEYADLLANYAGRPTPLLYAENLTRELKGAKIYIKLEGLANTGAHKINNALGQALLVKKMGKKYVIAETGAGQHGVATAAACARLGLKCEIFMGAVDAARQQPNVFLMKQYGAQVHLVWDGTRTLKDAVNACLKNWTARAADTHYLIGSALGPYPYPDIVKFFQGIIGREIKQQLLKKEKKLPDVLIACCGGGSNSLGMFTPFIAEKKVRLIAVEAGGLGKKSGQHASRICSRSPVGIIEGYKSRFVQTDDGQVMATHSVSAGLDYTGIGPELAALAETGRVEFTTASDKDVLKAYQYLARTEGLLFALESAHAAAAALKIIPRLPKNKIAVLNMSGRGDKDIFITAAALYKKEWTEFLRQETERLCV</sequence>
<evidence type="ECO:0000256" key="7">
    <source>
        <dbReference type="ARBA" id="ARBA00022898"/>
    </source>
</evidence>
<organism evidence="13 14">
    <name type="scientific">Termititenax aidoneus</name>
    <dbReference type="NCBI Taxonomy" id="2218524"/>
    <lineage>
        <taxon>Bacteria</taxon>
        <taxon>Bacillati</taxon>
        <taxon>Candidatus Margulisiibacteriota</taxon>
        <taxon>Candidatus Termititenacia</taxon>
        <taxon>Candidatus Termititenacales</taxon>
        <taxon>Candidatus Termititenacaceae</taxon>
        <taxon>Candidatus Termititenax</taxon>
    </lineage>
</organism>
<dbReference type="EC" id="4.2.1.20" evidence="11"/>
<evidence type="ECO:0000256" key="10">
    <source>
        <dbReference type="ARBA" id="ARBA00049047"/>
    </source>
</evidence>
<dbReference type="Gene3D" id="3.40.50.1100">
    <property type="match status" value="2"/>
</dbReference>
<dbReference type="PROSITE" id="PS00168">
    <property type="entry name" value="TRP_SYNTHASE_BETA"/>
    <property type="match status" value="1"/>
</dbReference>
<dbReference type="GO" id="GO:0005737">
    <property type="term" value="C:cytoplasm"/>
    <property type="evidence" value="ECO:0007669"/>
    <property type="project" value="TreeGrafter"/>
</dbReference>
<dbReference type="PANTHER" id="PTHR48077">
    <property type="entry name" value="TRYPTOPHAN SYNTHASE-RELATED"/>
    <property type="match status" value="1"/>
</dbReference>
<evidence type="ECO:0000256" key="1">
    <source>
        <dbReference type="ARBA" id="ARBA00001933"/>
    </source>
</evidence>
<evidence type="ECO:0000256" key="3">
    <source>
        <dbReference type="ARBA" id="ARBA00009982"/>
    </source>
</evidence>
<dbReference type="FunFam" id="3.40.50.1100:FF:000004">
    <property type="entry name" value="Tryptophan synthase beta chain"/>
    <property type="match status" value="1"/>
</dbReference>
<dbReference type="InterPro" id="IPR006653">
    <property type="entry name" value="Trp_synth_b_CS"/>
</dbReference>
<keyword evidence="14" id="KW-1185">Reference proteome</keyword>
<dbReference type="UniPathway" id="UPA00035">
    <property type="reaction ID" value="UER00044"/>
</dbReference>
<dbReference type="GO" id="GO:0004834">
    <property type="term" value="F:tryptophan synthase activity"/>
    <property type="evidence" value="ECO:0007669"/>
    <property type="project" value="UniProtKB-UniRule"/>
</dbReference>
<comment type="function">
    <text evidence="11">The beta subunit is responsible for the synthesis of L-tryptophan from indole and L-serine.</text>
</comment>
<feature type="domain" description="Tryptophan synthase beta chain-like PALP" evidence="12">
    <location>
        <begin position="49"/>
        <end position="374"/>
    </location>
</feature>
<dbReference type="InterPro" id="IPR006654">
    <property type="entry name" value="Trp_synth_beta"/>
</dbReference>
<dbReference type="AlphaFoldDB" id="A0A388T888"/>
<dbReference type="SUPFAM" id="SSF53686">
    <property type="entry name" value="Tryptophan synthase beta subunit-like PLP-dependent enzymes"/>
    <property type="match status" value="1"/>
</dbReference>